<evidence type="ECO:0000313" key="4">
    <source>
        <dbReference type="EMBL" id="KAF3339600.1"/>
    </source>
</evidence>
<dbReference type="InterPro" id="IPR001087">
    <property type="entry name" value="GDSL"/>
</dbReference>
<dbReference type="PANTHER" id="PTHR22835:SF663">
    <property type="entry name" value="LIPASE-LIKE"/>
    <property type="match status" value="1"/>
</dbReference>
<dbReference type="Proteomes" id="UP000623129">
    <property type="component" value="Unassembled WGS sequence"/>
</dbReference>
<keyword evidence="5" id="KW-1185">Reference proteome</keyword>
<accession>A0A833VS36</accession>
<comment type="similarity">
    <text evidence="1">Belongs to the 'GDSL' lipolytic enzyme family.</text>
</comment>
<dbReference type="InterPro" id="IPR036514">
    <property type="entry name" value="SGNH_hydro_sf"/>
</dbReference>
<organism evidence="4 5">
    <name type="scientific">Carex littledalei</name>
    <dbReference type="NCBI Taxonomy" id="544730"/>
    <lineage>
        <taxon>Eukaryota</taxon>
        <taxon>Viridiplantae</taxon>
        <taxon>Streptophyta</taxon>
        <taxon>Embryophyta</taxon>
        <taxon>Tracheophyta</taxon>
        <taxon>Spermatophyta</taxon>
        <taxon>Magnoliopsida</taxon>
        <taxon>Liliopsida</taxon>
        <taxon>Poales</taxon>
        <taxon>Cyperaceae</taxon>
        <taxon>Cyperoideae</taxon>
        <taxon>Cariceae</taxon>
        <taxon>Carex</taxon>
        <taxon>Carex subgen. Euthyceras</taxon>
    </lineage>
</organism>
<dbReference type="AlphaFoldDB" id="A0A833VS36"/>
<dbReference type="PANTHER" id="PTHR22835">
    <property type="entry name" value="ZINC FINGER FYVE DOMAIN CONTAINING PROTEIN"/>
    <property type="match status" value="1"/>
</dbReference>
<reference evidence="4" key="1">
    <citation type="submission" date="2020-01" db="EMBL/GenBank/DDBJ databases">
        <title>Genome sequence of Kobresia littledalei, the first chromosome-level genome in the family Cyperaceae.</title>
        <authorList>
            <person name="Qu G."/>
        </authorList>
    </citation>
    <scope>NUCLEOTIDE SEQUENCE</scope>
    <source>
        <strain evidence="4">C.B.Clarke</strain>
        <tissue evidence="4">Leaf</tissue>
    </source>
</reference>
<evidence type="ECO:0000256" key="2">
    <source>
        <dbReference type="ARBA" id="ARBA00023180"/>
    </source>
</evidence>
<dbReference type="GO" id="GO:0016788">
    <property type="term" value="F:hydrolase activity, acting on ester bonds"/>
    <property type="evidence" value="ECO:0007669"/>
    <property type="project" value="InterPro"/>
</dbReference>
<evidence type="ECO:0000256" key="3">
    <source>
        <dbReference type="SAM" id="Phobius"/>
    </source>
</evidence>
<feature type="transmembrane region" description="Helical" evidence="3">
    <location>
        <begin position="6"/>
        <end position="30"/>
    </location>
</feature>
<evidence type="ECO:0000256" key="1">
    <source>
        <dbReference type="ARBA" id="ARBA00008668"/>
    </source>
</evidence>
<sequence>MDSSKLILSVPISLFILVINLCTVPMLGCFDRIITFGDSISDTGNFYLLSGKANRSISALPYGETYFRRPTGRWSDGRVIVDFVAEQFNLPFLPPSVGGNTPEYFQRGVNFAVGGAAALNNSEFTRISGLNTTLSDNSLWVQLQFFNNLLPTIANGSDVSTMMRNSLIFVGEIGGNDYNRGLIAREPLEKITTWVPYVVSAIGSAVNDLINLGATTLVVPGNFPIGLHSCVPYAIPN</sequence>
<keyword evidence="3" id="KW-1133">Transmembrane helix</keyword>
<keyword evidence="3" id="KW-0812">Transmembrane</keyword>
<dbReference type="OrthoDB" id="1600564at2759"/>
<dbReference type="Gene3D" id="3.40.50.1110">
    <property type="entry name" value="SGNH hydrolase"/>
    <property type="match status" value="1"/>
</dbReference>
<proteinExistence type="inferred from homology"/>
<protein>
    <submittedName>
        <fullName evidence="4">GDSL esterase/lipase</fullName>
    </submittedName>
</protein>
<dbReference type="EMBL" id="SWLB01000003">
    <property type="protein sequence ID" value="KAF3339600.1"/>
    <property type="molecule type" value="Genomic_DNA"/>
</dbReference>
<gene>
    <name evidence="4" type="ORF">FCM35_KLT15371</name>
</gene>
<name>A0A833VS36_9POAL</name>
<keyword evidence="2" id="KW-0325">Glycoprotein</keyword>
<evidence type="ECO:0000313" key="5">
    <source>
        <dbReference type="Proteomes" id="UP000623129"/>
    </source>
</evidence>
<dbReference type="Pfam" id="PF00657">
    <property type="entry name" value="Lipase_GDSL"/>
    <property type="match status" value="1"/>
</dbReference>
<keyword evidence="3" id="KW-0472">Membrane</keyword>
<comment type="caution">
    <text evidence="4">The sequence shown here is derived from an EMBL/GenBank/DDBJ whole genome shotgun (WGS) entry which is preliminary data.</text>
</comment>